<feature type="region of interest" description="Disordered" evidence="1">
    <location>
        <begin position="18"/>
        <end position="43"/>
    </location>
</feature>
<keyword evidence="3" id="KW-1185">Reference proteome</keyword>
<dbReference type="EnsemblMetazoa" id="CJA37562.1">
    <property type="protein sequence ID" value="CJA37562.1"/>
    <property type="gene ID" value="WBGene00213409"/>
</dbReference>
<proteinExistence type="predicted"/>
<evidence type="ECO:0000313" key="2">
    <source>
        <dbReference type="EnsemblMetazoa" id="CJA37562.1"/>
    </source>
</evidence>
<reference evidence="3" key="1">
    <citation type="submission" date="2010-08" db="EMBL/GenBank/DDBJ databases">
        <authorList>
            <consortium name="Caenorhabditis japonica Sequencing Consortium"/>
            <person name="Wilson R.K."/>
        </authorList>
    </citation>
    <scope>NUCLEOTIDE SEQUENCE [LARGE SCALE GENOMIC DNA]</scope>
    <source>
        <strain evidence="3">DF5081</strain>
    </source>
</reference>
<sequence>MTSSFRLCVSSQPHAISRDELTAEQDHSSPLIDQRTMNSSSMVGPPMKYPDISVVLRYLPVEKRRDLARKAPFLRTLNKKMPYNFKKIDLTLYHVKKTKWEVRIDSLTWRFEYFKDDTGITIKMCNPEGHSVNLAQNGPVNRICQYYMDRAGTLIDHMSILTPPFPFTVSLLYCYPTSLFSRLWFPQLFSCQSPTSVPLFVLHNDQFHSGYSSKRVILWLSGVNSFAAAVDCIHLFK</sequence>
<evidence type="ECO:0000313" key="3">
    <source>
        <dbReference type="Proteomes" id="UP000005237"/>
    </source>
</evidence>
<organism evidence="2 3">
    <name type="scientific">Caenorhabditis japonica</name>
    <dbReference type="NCBI Taxonomy" id="281687"/>
    <lineage>
        <taxon>Eukaryota</taxon>
        <taxon>Metazoa</taxon>
        <taxon>Ecdysozoa</taxon>
        <taxon>Nematoda</taxon>
        <taxon>Chromadorea</taxon>
        <taxon>Rhabditida</taxon>
        <taxon>Rhabditina</taxon>
        <taxon>Rhabditomorpha</taxon>
        <taxon>Rhabditoidea</taxon>
        <taxon>Rhabditidae</taxon>
        <taxon>Peloderinae</taxon>
        <taxon>Caenorhabditis</taxon>
    </lineage>
</organism>
<evidence type="ECO:0000256" key="1">
    <source>
        <dbReference type="SAM" id="MobiDB-lite"/>
    </source>
</evidence>
<reference evidence="2" key="2">
    <citation type="submission" date="2022-06" db="UniProtKB">
        <authorList>
            <consortium name="EnsemblMetazoa"/>
        </authorList>
    </citation>
    <scope>IDENTIFICATION</scope>
    <source>
        <strain evidence="2">DF5081</strain>
    </source>
</reference>
<accession>A0A8R1IJL0</accession>
<feature type="compositionally biased region" description="Basic and acidic residues" evidence="1">
    <location>
        <begin position="18"/>
        <end position="27"/>
    </location>
</feature>
<dbReference type="AlphaFoldDB" id="A0A8R1IJL0"/>
<name>A0A8R1IJL0_CAEJA</name>
<dbReference type="Proteomes" id="UP000005237">
    <property type="component" value="Unassembled WGS sequence"/>
</dbReference>
<protein>
    <submittedName>
        <fullName evidence="2">Uncharacterized protein</fullName>
    </submittedName>
</protein>